<keyword evidence="3" id="KW-1185">Reference proteome</keyword>
<evidence type="ECO:0000313" key="3">
    <source>
        <dbReference type="Proteomes" id="UP000276215"/>
    </source>
</evidence>
<sequence length="123" mass="13430">MSSDHPPSSTGGEPTLRDLDSKINTLEGGLDSKFEAEVNKQFANRFAKVNYQPPSWYAKVNNQPANGANGFAKVNNHFAEVDNQLANGFAKVDNQLAVLSDQLVHVLNHLEGPRTIRALVVTD</sequence>
<feature type="compositionally biased region" description="Polar residues" evidence="1">
    <location>
        <begin position="1"/>
        <end position="12"/>
    </location>
</feature>
<reference evidence="2 3" key="1">
    <citation type="journal article" date="2018" name="Nat. Ecol. Evol.">
        <title>Pezizomycetes genomes reveal the molecular basis of ectomycorrhizal truffle lifestyle.</title>
        <authorList>
            <person name="Murat C."/>
            <person name="Payen T."/>
            <person name="Noel B."/>
            <person name="Kuo A."/>
            <person name="Morin E."/>
            <person name="Chen J."/>
            <person name="Kohler A."/>
            <person name="Krizsan K."/>
            <person name="Balestrini R."/>
            <person name="Da Silva C."/>
            <person name="Montanini B."/>
            <person name="Hainaut M."/>
            <person name="Levati E."/>
            <person name="Barry K.W."/>
            <person name="Belfiori B."/>
            <person name="Cichocki N."/>
            <person name="Clum A."/>
            <person name="Dockter R.B."/>
            <person name="Fauchery L."/>
            <person name="Guy J."/>
            <person name="Iotti M."/>
            <person name="Le Tacon F."/>
            <person name="Lindquist E.A."/>
            <person name="Lipzen A."/>
            <person name="Malagnac F."/>
            <person name="Mello A."/>
            <person name="Molinier V."/>
            <person name="Miyauchi S."/>
            <person name="Poulain J."/>
            <person name="Riccioni C."/>
            <person name="Rubini A."/>
            <person name="Sitrit Y."/>
            <person name="Splivallo R."/>
            <person name="Traeger S."/>
            <person name="Wang M."/>
            <person name="Zifcakova L."/>
            <person name="Wipf D."/>
            <person name="Zambonelli A."/>
            <person name="Paolocci F."/>
            <person name="Nowrousian M."/>
            <person name="Ottonello S."/>
            <person name="Baldrian P."/>
            <person name="Spatafora J.W."/>
            <person name="Henrissat B."/>
            <person name="Nagy L.G."/>
            <person name="Aury J.M."/>
            <person name="Wincker P."/>
            <person name="Grigoriev I.V."/>
            <person name="Bonfante P."/>
            <person name="Martin F.M."/>
        </authorList>
    </citation>
    <scope>NUCLEOTIDE SEQUENCE [LARGE SCALE GENOMIC DNA]</scope>
    <source>
        <strain evidence="2 3">120613-1</strain>
    </source>
</reference>
<dbReference type="EMBL" id="ML120476">
    <property type="protein sequence ID" value="RPA92324.1"/>
    <property type="molecule type" value="Genomic_DNA"/>
</dbReference>
<dbReference type="AlphaFoldDB" id="A0A3N4JET0"/>
<proteinExistence type="predicted"/>
<organism evidence="2 3">
    <name type="scientific">Choiromyces venosus 120613-1</name>
    <dbReference type="NCBI Taxonomy" id="1336337"/>
    <lineage>
        <taxon>Eukaryota</taxon>
        <taxon>Fungi</taxon>
        <taxon>Dikarya</taxon>
        <taxon>Ascomycota</taxon>
        <taxon>Pezizomycotina</taxon>
        <taxon>Pezizomycetes</taxon>
        <taxon>Pezizales</taxon>
        <taxon>Tuberaceae</taxon>
        <taxon>Choiromyces</taxon>
    </lineage>
</organism>
<protein>
    <submittedName>
        <fullName evidence="2">Uncharacterized protein</fullName>
    </submittedName>
</protein>
<evidence type="ECO:0000313" key="2">
    <source>
        <dbReference type="EMBL" id="RPA92324.1"/>
    </source>
</evidence>
<gene>
    <name evidence="2" type="ORF">L873DRAFT_1794336</name>
</gene>
<name>A0A3N4JET0_9PEZI</name>
<feature type="region of interest" description="Disordered" evidence="1">
    <location>
        <begin position="1"/>
        <end position="20"/>
    </location>
</feature>
<accession>A0A3N4JET0</accession>
<dbReference type="OrthoDB" id="5416902at2759"/>
<dbReference type="Proteomes" id="UP000276215">
    <property type="component" value="Unassembled WGS sequence"/>
</dbReference>
<evidence type="ECO:0000256" key="1">
    <source>
        <dbReference type="SAM" id="MobiDB-lite"/>
    </source>
</evidence>